<organism evidence="2">
    <name type="scientific">Cucumis melo</name>
    <name type="common">Muskmelon</name>
    <dbReference type="NCBI Taxonomy" id="3656"/>
    <lineage>
        <taxon>Eukaryota</taxon>
        <taxon>Viridiplantae</taxon>
        <taxon>Streptophyta</taxon>
        <taxon>Embryophyta</taxon>
        <taxon>Tracheophyta</taxon>
        <taxon>Spermatophyta</taxon>
        <taxon>Magnoliopsida</taxon>
        <taxon>eudicotyledons</taxon>
        <taxon>Gunneridae</taxon>
        <taxon>Pentapetalae</taxon>
        <taxon>rosids</taxon>
        <taxon>fabids</taxon>
        <taxon>Cucurbitales</taxon>
        <taxon>Cucurbitaceae</taxon>
        <taxon>Benincaseae</taxon>
        <taxon>Cucumis</taxon>
    </lineage>
</organism>
<protein>
    <submittedName>
        <fullName evidence="2">Uncharacterized protein</fullName>
    </submittedName>
</protein>
<keyword evidence="1" id="KW-0812">Transmembrane</keyword>
<accession>A0A9I9E700</accession>
<dbReference type="EnsemblPlants" id="MELO3C029649.2.1">
    <property type="protein sequence ID" value="MELO3C029649.2.1"/>
    <property type="gene ID" value="MELO3C029649.2"/>
</dbReference>
<keyword evidence="1" id="KW-0472">Membrane</keyword>
<sequence length="276" mass="32347">WKTLRRRRRKKRFLSHFLFIFDYIAYVYVDTCMKDAFFWQFGIFWTSSITFQLRLKSFSINHLDISHSLEEIWPMCFGIYMNRSETRYVFVNSSIQELSYEGDLAKALACIIIDCLTRLIDLCCRMVLGLEYILFQEVVQWKAEEMSAFVLLKRGMKVAETLPIEITGLCSLIGDCFILTTILSRIIWPFQLLIATPIHDDMRTPMRDRVWNPYAPMSLLSFDDLSLLLALMIYLYCGRLNLITNGFKVPSSFKNSNVLQESIGAVKPYLRQLIDL</sequence>
<feature type="transmembrane region" description="Helical" evidence="1">
    <location>
        <begin position="12"/>
        <end position="29"/>
    </location>
</feature>
<dbReference type="AlphaFoldDB" id="A0A9I9E700"/>
<reference evidence="2" key="1">
    <citation type="submission" date="2023-03" db="UniProtKB">
        <authorList>
            <consortium name="EnsemblPlants"/>
        </authorList>
    </citation>
    <scope>IDENTIFICATION</scope>
</reference>
<evidence type="ECO:0000256" key="1">
    <source>
        <dbReference type="SAM" id="Phobius"/>
    </source>
</evidence>
<evidence type="ECO:0000313" key="2">
    <source>
        <dbReference type="EnsemblPlants" id="MELO3C029649.2.1"/>
    </source>
</evidence>
<dbReference type="Gramene" id="MELO3C029649.2.1">
    <property type="protein sequence ID" value="MELO3C029649.2.1"/>
    <property type="gene ID" value="MELO3C029649.2"/>
</dbReference>
<proteinExistence type="predicted"/>
<name>A0A9I9E700_CUCME</name>
<keyword evidence="1" id="KW-1133">Transmembrane helix</keyword>